<evidence type="ECO:0000313" key="1">
    <source>
        <dbReference type="Proteomes" id="UP000694890"/>
    </source>
</evidence>
<proteinExistence type="predicted"/>
<dbReference type="RefSeq" id="XP_050934298.1">
    <property type="nucleotide sequence ID" value="XM_051078341.1"/>
</dbReference>
<sequence>MSDGVETSQRMKKELIYTHFIQVYLSRKNLPEPGCTTNVRGSAEWLQRYLGKFSVFAHLEDLKKINPDFSSVAVVENLSPKQKAELILDPDSNALENENIVREVFTSLTESPDTEQLSQFFQTYSDINKQRNITIVENPAVRDIILNLTLTALAPEFEDFGPEDYKLWFQVYLVTVMASLHPGSLAVIPSNISCASYAAMYEIIFLKSKVRHFGFCTMSKCGFRQVTKMCVFFPQTHWPRAKFENPATAAFTGCEIKQRVTQGDIRTYCKETLVDEDLVCAAVDGSQLQQTVSMGISSEALCNFTITAHACSSATHLTADNLATLMKCSLESQTTYPVEVWTLLFQKASSALDQALESFATMAPNNSNPSLSHALEALGQVRIASFSQAQLQSVSFVSSWFMTNIRPFLASSLPNFLFCLSSKNFSCDTYRTVIKAFSSQVPFMDRERQQTVLTYFIKPFLSRNDSSDPGCVSSVRGSKQWLEANFGAYSGFATLRDLQALNPNFSSAEALSVLTPAQVAQLTLSSGALNDTDQIDHVFERLEEGNALENVDEFLEELTANGKDPDFQPAVRDHLMNRTFSIIAPHFPKFKTDDWFAWFHVKLVTLLPSFSAVMLKNATSDINCTNYHVVVSGMAKAFPSISSQGQEEITDVMVGYLKKSVSVINTPVCRQGIQSDAQWLEKNLGPFSTRAKYSDLKVFNISGVAVVENLSPKQKAELILDPDSNALENENIVREVFTSLTESPDTEQLSQFFQAYSDINKQRNITIVENPAVRDIILNLTLTALAPEFEDFGPEDYKLWFQVYLVTVMASLHPGSLAVIPSNISCASYAAILTGLEQSLKILPLLLSRGVRSSRESLKETFARTDSFKCKETLVDEDLVCAAVDGSQLQQTVSMGISSEALCNFTITAHACSSATHLTADNLATLMKCSLESQTTYPVEVWTLLFQKASSALDQALESFATMAPNNSNPSLSHALEALGQVRIASFSQAQLQSVSFVSSWFMTNIRPFLASSSPNFLFCLSSKNFSCDTYRTVIKAFSSQAPFMDRERQQTVLTYFIKPFLSRNDSSGKGRSSSSIW</sequence>
<organism evidence="1 2">
    <name type="scientific">Lates calcarifer</name>
    <name type="common">Barramundi</name>
    <name type="synonym">Holocentrus calcarifer</name>
    <dbReference type="NCBI Taxonomy" id="8187"/>
    <lineage>
        <taxon>Eukaryota</taxon>
        <taxon>Metazoa</taxon>
        <taxon>Chordata</taxon>
        <taxon>Craniata</taxon>
        <taxon>Vertebrata</taxon>
        <taxon>Euteleostomi</taxon>
        <taxon>Actinopterygii</taxon>
        <taxon>Neopterygii</taxon>
        <taxon>Teleostei</taxon>
        <taxon>Neoteleostei</taxon>
        <taxon>Acanthomorphata</taxon>
        <taxon>Carangaria</taxon>
        <taxon>Carangaria incertae sedis</taxon>
        <taxon>Centropomidae</taxon>
        <taxon>Lates</taxon>
    </lineage>
</organism>
<protein>
    <submittedName>
        <fullName evidence="2">Uncharacterized protein LOC108897941</fullName>
    </submittedName>
</protein>
<gene>
    <name evidence="2" type="primary">LOC108897941</name>
</gene>
<accession>A0AAJ8BMH8</accession>
<dbReference type="GeneID" id="108897941"/>
<name>A0AAJ8BMH8_LATCA</name>
<dbReference type="AlphaFoldDB" id="A0AAJ8BMH8"/>
<dbReference type="Proteomes" id="UP000694890">
    <property type="component" value="Linkage group LG19"/>
</dbReference>
<reference evidence="2" key="1">
    <citation type="submission" date="2025-08" db="UniProtKB">
        <authorList>
            <consortium name="RefSeq"/>
        </authorList>
    </citation>
    <scope>IDENTIFICATION</scope>
    <source>
        <tissue evidence="2">Brain</tissue>
    </source>
</reference>
<dbReference type="KEGG" id="lcf:108897941"/>
<evidence type="ECO:0000313" key="2">
    <source>
        <dbReference type="RefSeq" id="XP_050934298.1"/>
    </source>
</evidence>